<feature type="domain" description="WDR19 WD40 repeat" evidence="11">
    <location>
        <begin position="358"/>
        <end position="676"/>
    </location>
</feature>
<comment type="caution">
    <text evidence="15">The sequence shown here is derived from an EMBL/GenBank/DDBJ whole genome shotgun (WGS) entry which is preliminary data.</text>
</comment>
<keyword evidence="4" id="KW-0677">Repeat</keyword>
<gene>
    <name evidence="15" type="ORF">PhCBS80983_g03741</name>
</gene>
<feature type="domain" description="WDR19 first beta-propeller" evidence="13">
    <location>
        <begin position="17"/>
        <end position="338"/>
    </location>
</feature>
<dbReference type="InterPro" id="IPR039468">
    <property type="entry name" value="WDR19_WD40_rpt"/>
</dbReference>
<dbReference type="SUPFAM" id="SSF69322">
    <property type="entry name" value="Tricorn protease domain 2"/>
    <property type="match status" value="1"/>
</dbReference>
<keyword evidence="3" id="KW-0853">WD repeat</keyword>
<dbReference type="PANTHER" id="PTHR14920:SF0">
    <property type="entry name" value="WD REPEAT DOMAIN 19"/>
    <property type="match status" value="1"/>
</dbReference>
<evidence type="ECO:0000259" key="13">
    <source>
        <dbReference type="Pfam" id="PF23389"/>
    </source>
</evidence>
<dbReference type="EMBL" id="QEAQ01000050">
    <property type="protein sequence ID" value="TPX57607.1"/>
    <property type="molecule type" value="Genomic_DNA"/>
</dbReference>
<dbReference type="GO" id="GO:0035721">
    <property type="term" value="P:intraciliary retrograde transport"/>
    <property type="evidence" value="ECO:0007669"/>
    <property type="project" value="InterPro"/>
</dbReference>
<dbReference type="GO" id="GO:0005929">
    <property type="term" value="C:cilium"/>
    <property type="evidence" value="ECO:0007669"/>
    <property type="project" value="UniProtKB-ARBA"/>
</dbReference>
<dbReference type="Gene3D" id="2.130.10.10">
    <property type="entry name" value="YVTN repeat-like/Quinoprotein amine dehydrogenase"/>
    <property type="match status" value="2"/>
</dbReference>
<dbReference type="STRING" id="109895.A0A507E2K9"/>
<dbReference type="Pfam" id="PF23145">
    <property type="entry name" value="Zf_2nd_IFT121"/>
    <property type="match status" value="1"/>
</dbReference>
<dbReference type="Pfam" id="PF15911">
    <property type="entry name" value="Beta-prop_WDR19_2nd"/>
    <property type="match status" value="1"/>
</dbReference>
<evidence type="ECO:0000259" key="14">
    <source>
        <dbReference type="Pfam" id="PF24762"/>
    </source>
</evidence>
<evidence type="ECO:0000259" key="11">
    <source>
        <dbReference type="Pfam" id="PF15911"/>
    </source>
</evidence>
<dbReference type="Pfam" id="PF23389">
    <property type="entry name" value="Beta-prop_WDR19_1st"/>
    <property type="match status" value="1"/>
</dbReference>
<proteinExistence type="predicted"/>
<dbReference type="GO" id="GO:0060271">
    <property type="term" value="P:cilium assembly"/>
    <property type="evidence" value="ECO:0007669"/>
    <property type="project" value="TreeGrafter"/>
</dbReference>
<evidence type="ECO:0000256" key="5">
    <source>
        <dbReference type="ARBA" id="ARBA00022794"/>
    </source>
</evidence>
<dbReference type="SMART" id="SM00320">
    <property type="entry name" value="WD40"/>
    <property type="match status" value="5"/>
</dbReference>
<evidence type="ECO:0000256" key="6">
    <source>
        <dbReference type="ARBA" id="ARBA00022803"/>
    </source>
</evidence>
<dbReference type="InterPro" id="IPR056168">
    <property type="entry name" value="TPR_IF140/IFT172/WDR19"/>
</dbReference>
<evidence type="ECO:0000256" key="7">
    <source>
        <dbReference type="ARBA" id="ARBA00023069"/>
    </source>
</evidence>
<evidence type="ECO:0008006" key="17">
    <source>
        <dbReference type="Google" id="ProtNLM"/>
    </source>
</evidence>
<keyword evidence="8" id="KW-0206">Cytoskeleton</keyword>
<dbReference type="FunFam" id="2.130.10.10:FF:000242">
    <property type="entry name" value="WD repeat domain 19, isoform CRA_a"/>
    <property type="match status" value="1"/>
</dbReference>
<dbReference type="Pfam" id="PF23146">
    <property type="entry name" value="Zf_IFT144_1st"/>
    <property type="match status" value="1"/>
</dbReference>
<dbReference type="Proteomes" id="UP000318582">
    <property type="component" value="Unassembled WGS sequence"/>
</dbReference>
<reference evidence="15 16" key="1">
    <citation type="journal article" date="2019" name="Sci. Rep.">
        <title>Comparative genomics of chytrid fungi reveal insights into the obligate biotrophic and pathogenic lifestyle of Synchytrium endobioticum.</title>
        <authorList>
            <person name="van de Vossenberg B.T.L.H."/>
            <person name="Warris S."/>
            <person name="Nguyen H.D.T."/>
            <person name="van Gent-Pelzer M.P.E."/>
            <person name="Joly D.L."/>
            <person name="van de Geest H.C."/>
            <person name="Bonants P.J.M."/>
            <person name="Smith D.S."/>
            <person name="Levesque C.A."/>
            <person name="van der Lee T.A.J."/>
        </authorList>
    </citation>
    <scope>NUCLEOTIDE SEQUENCE [LARGE SCALE GENOMIC DNA]</scope>
    <source>
        <strain evidence="15 16">CBS 809.83</strain>
    </source>
</reference>
<feature type="compositionally biased region" description="Polar residues" evidence="10">
    <location>
        <begin position="1438"/>
        <end position="1454"/>
    </location>
</feature>
<evidence type="ECO:0000256" key="9">
    <source>
        <dbReference type="ARBA" id="ARBA00023273"/>
    </source>
</evidence>
<keyword evidence="7" id="KW-0969">Cilium</keyword>
<evidence type="ECO:0000313" key="15">
    <source>
        <dbReference type="EMBL" id="TPX57607.1"/>
    </source>
</evidence>
<feature type="domain" description="IF140/IFT172/WDR19 TPR" evidence="14">
    <location>
        <begin position="820"/>
        <end position="1122"/>
    </location>
</feature>
<keyword evidence="6" id="KW-0802">TPR repeat</keyword>
<evidence type="ECO:0000256" key="4">
    <source>
        <dbReference type="ARBA" id="ARBA00022737"/>
    </source>
</evidence>
<feature type="region of interest" description="Disordered" evidence="10">
    <location>
        <begin position="1418"/>
        <end position="1492"/>
    </location>
</feature>
<dbReference type="SUPFAM" id="SSF48452">
    <property type="entry name" value="TPR-like"/>
    <property type="match status" value="1"/>
</dbReference>
<protein>
    <recommendedName>
        <fullName evidence="17">Anaphase-promoting complex subunit 4 WD40 domain-containing protein</fullName>
    </recommendedName>
</protein>
<evidence type="ECO:0000313" key="16">
    <source>
        <dbReference type="Proteomes" id="UP000318582"/>
    </source>
</evidence>
<feature type="domain" description="IFT121-like zinc finger" evidence="12">
    <location>
        <begin position="1349"/>
        <end position="1395"/>
    </location>
</feature>
<evidence type="ECO:0000256" key="10">
    <source>
        <dbReference type="SAM" id="MobiDB-lite"/>
    </source>
</evidence>
<dbReference type="InterPro" id="IPR015943">
    <property type="entry name" value="WD40/YVTN_repeat-like_dom_sf"/>
</dbReference>
<comment type="subcellular location">
    <subcellularLocation>
        <location evidence="1">Cytoplasm</location>
        <location evidence="1">Cytoskeleton</location>
        <location evidence="1">Cilium basal body</location>
    </subcellularLocation>
</comment>
<evidence type="ECO:0000256" key="3">
    <source>
        <dbReference type="ARBA" id="ARBA00022574"/>
    </source>
</evidence>
<keyword evidence="9" id="KW-0966">Cell projection</keyword>
<accession>A0A507E2K9</accession>
<evidence type="ECO:0000256" key="2">
    <source>
        <dbReference type="ARBA" id="ARBA00022490"/>
    </source>
</evidence>
<dbReference type="InterPro" id="IPR011990">
    <property type="entry name" value="TPR-like_helical_dom_sf"/>
</dbReference>
<dbReference type="Gene3D" id="1.25.40.10">
    <property type="entry name" value="Tetratricopeptide repeat domain"/>
    <property type="match status" value="1"/>
</dbReference>
<evidence type="ECO:0000256" key="1">
    <source>
        <dbReference type="ARBA" id="ARBA00004120"/>
    </source>
</evidence>
<name>A0A507E2K9_9FUNG</name>
<dbReference type="InterPro" id="IPR057855">
    <property type="entry name" value="Beta-prop_WDR19_1st"/>
</dbReference>
<organism evidence="15 16">
    <name type="scientific">Powellomyces hirtus</name>
    <dbReference type="NCBI Taxonomy" id="109895"/>
    <lineage>
        <taxon>Eukaryota</taxon>
        <taxon>Fungi</taxon>
        <taxon>Fungi incertae sedis</taxon>
        <taxon>Chytridiomycota</taxon>
        <taxon>Chytridiomycota incertae sedis</taxon>
        <taxon>Chytridiomycetes</taxon>
        <taxon>Spizellomycetales</taxon>
        <taxon>Powellomycetaceae</taxon>
        <taxon>Powellomyces</taxon>
    </lineage>
</organism>
<sequence length="1492" mass="165577">MKRVFSIDATQLGHGTVRFDWQKRSSIYLAAVGTSNIVHIHDRHGQIVDTFPITGDCTGLEWAPDGDVLAVIQTKSGIVTLWSSETRRVQEQLDTGMKYLHFLRWSPKGDFLAVGTSKGNLFLYDRKEVKKTPIMGKHSKAIVTGCWSWDNILACGSDDKTFTLSNTSGDTILSMALSAEPSLMQWANMKNAHGIQDPVLSIILGGKSLFIYNINRADAPIELAFQPKYGSVASYQWFAEGYILVGFSSGYMIVMSTNAEDLGHEIFSTKNHKGFLSNVAVSNVLSKAASCGDSTIKVHELSDLRDVYAVESVEDVSPLDKLQWSDDGQFLTASTKDGSIYSYLARMPLLGSAYSSLVAYLSGLREITIQDQTDERHPSASVKKELEIEPTAVALGATYLGVVAKNNAGFYRFTLPSENQTNREGSDSDILVMTKEYMSEVKSLCMNAHFAAAVLDNGHVQIHAIMDTFGNNTSASRTGLQDITNLARGTAAPKRDADALEKTFPDPCVEGRKGTKMEVTCAALSPECVIFGTAKGTIQHYLLDGWTLVAELKHKHRIQSLFPQARGGTKLIFMDAQNDGFLTDPSSNTVMAIPRWSANTKGVLWESDPPPGRAIFSSWDDAFITTYVFQPFTIKGPVCIALGATKLPFGQKPVLIINGVVSCQTLAGRITTLRLVSYESPSPEHFMKDKRDDQEQGKGLQLYYMLGMLKSKHSRSCGDPTDHALIVVSPDIWALVGVVTSTKAWIMLAESALRVLDLLTAKRIYRQVLGDAGMVWSLERLDTVEEKNLLAGHISAIFGDVSAAQSYFLKSTYPKAALDLRRNLMHWEQALGLANTLAPEQVTVIAKEYAQQLEMNGQFAEALALYERALSTAEHHPGTAQARDDHQIFCSVGLARMTLRMGDISRGMKMLAGTTDKQLLQECGAILETLKQYNESATCYERGGFWENAAEMWIRVKNWTKLSNILDRVTTPKIFIQYAKAREDSADYTEAARAYEKAKDYDNVVRLFIDHLQNVEGAVAIVRKTRSRDSARLVAKVFQSMRDYRSVVEFFLMAGMREEAFELAQQRDVIEHFAELIKEDATPDELLNIASYLENKKQYALAGQYLLQAGDYTRALRMFLQSSSEAGSIDFAIETVGLAKSDLLTHQLIDFLMGETDGVPKDAKYIFKLYMSLGQYREAARTAIIIAREEQALGNYRTAHDLLLDNYKQLRATKNHVPAEIERMLMLLHSYMLVKALVRINEHEKGARMLMRVANNISKFPAHVVPILTSTVIECYRVGFKRAAFEYGAMLMRPEHRNKVDAKYKSRIEKIVRRPETDEIEEQTSPCPYCENMIPNTVLGCIECKNHAPYCIATGQHMVLSDWSKCPSCSFPALYSHFREFLSKAPTCPMCSASVQPSEIVLCRESDASAMLHGTKRDQEANAAKENVQKVTEGGQGDNSSQRGSEDANGQLSRAKSRSFVRRSKDSVRIVKGGSTGEVGPDTGVDVQGLVS</sequence>
<dbReference type="Pfam" id="PF24762">
    <property type="entry name" value="TPR_IF140-IFT172"/>
    <property type="match status" value="1"/>
</dbReference>
<evidence type="ECO:0000259" key="12">
    <source>
        <dbReference type="Pfam" id="PF23145"/>
    </source>
</evidence>
<keyword evidence="5" id="KW-0970">Cilium biogenesis/degradation</keyword>
<dbReference type="InterPro" id="IPR056170">
    <property type="entry name" value="Znf_IFT121-like"/>
</dbReference>
<dbReference type="InterPro" id="IPR001680">
    <property type="entry name" value="WD40_rpt"/>
</dbReference>
<keyword evidence="16" id="KW-1185">Reference proteome</keyword>
<dbReference type="InterPro" id="IPR040379">
    <property type="entry name" value="WDR19/dyf-2"/>
</dbReference>
<dbReference type="PANTHER" id="PTHR14920">
    <property type="entry name" value="OSMOTIC AVOIDANCE ABNORMAL PROTEIN 1/WD REPEAT MEMBRANE PROTEIN"/>
    <property type="match status" value="1"/>
</dbReference>
<dbReference type="GO" id="GO:0030991">
    <property type="term" value="C:intraciliary transport particle A"/>
    <property type="evidence" value="ECO:0007669"/>
    <property type="project" value="TreeGrafter"/>
</dbReference>
<evidence type="ECO:0000256" key="8">
    <source>
        <dbReference type="ARBA" id="ARBA00023212"/>
    </source>
</evidence>
<keyword evidence="2" id="KW-0963">Cytoplasm</keyword>